<proteinExistence type="inferred from homology"/>
<dbReference type="Proteomes" id="UP000603200">
    <property type="component" value="Unassembled WGS sequence"/>
</dbReference>
<evidence type="ECO:0000256" key="6">
    <source>
        <dbReference type="SAM" id="MobiDB-lite"/>
    </source>
</evidence>
<gene>
    <name evidence="8" type="ORF">Ahu01nite_094020</name>
</gene>
<feature type="region of interest" description="Disordered" evidence="6">
    <location>
        <begin position="527"/>
        <end position="589"/>
    </location>
</feature>
<comment type="caution">
    <text evidence="8">The sequence shown here is derived from an EMBL/GenBank/DDBJ whole genome shotgun (WGS) entry which is preliminary data.</text>
</comment>
<evidence type="ECO:0008006" key="10">
    <source>
        <dbReference type="Google" id="ProtNLM"/>
    </source>
</evidence>
<evidence type="ECO:0000256" key="4">
    <source>
        <dbReference type="ARBA" id="ARBA00023016"/>
    </source>
</evidence>
<feature type="region of interest" description="Disordered" evidence="6">
    <location>
        <begin position="385"/>
        <end position="460"/>
    </location>
</feature>
<feature type="region of interest" description="Disordered" evidence="6">
    <location>
        <begin position="1020"/>
        <end position="1039"/>
    </location>
</feature>
<evidence type="ECO:0000256" key="1">
    <source>
        <dbReference type="ARBA" id="ARBA00007381"/>
    </source>
</evidence>
<keyword evidence="7" id="KW-1133">Transmembrane helix</keyword>
<dbReference type="Pfam" id="PF00012">
    <property type="entry name" value="HSP70"/>
    <property type="match status" value="1"/>
</dbReference>
<protein>
    <recommendedName>
        <fullName evidence="10">Pyrroloquinoline-quinone binding quinoprotein</fullName>
    </recommendedName>
</protein>
<keyword evidence="2" id="KW-0547">Nucleotide-binding</keyword>
<evidence type="ECO:0000313" key="9">
    <source>
        <dbReference type="Proteomes" id="UP000603200"/>
    </source>
</evidence>
<dbReference type="InterPro" id="IPR015943">
    <property type="entry name" value="WD40/YVTN_repeat-like_dom_sf"/>
</dbReference>
<evidence type="ECO:0000256" key="7">
    <source>
        <dbReference type="SAM" id="Phobius"/>
    </source>
</evidence>
<organism evidence="8 9">
    <name type="scientific">Winogradskya humida</name>
    <dbReference type="NCBI Taxonomy" id="113566"/>
    <lineage>
        <taxon>Bacteria</taxon>
        <taxon>Bacillati</taxon>
        <taxon>Actinomycetota</taxon>
        <taxon>Actinomycetes</taxon>
        <taxon>Micromonosporales</taxon>
        <taxon>Micromonosporaceae</taxon>
        <taxon>Winogradskya</taxon>
    </lineage>
</organism>
<keyword evidence="7" id="KW-0812">Transmembrane</keyword>
<evidence type="ECO:0000256" key="3">
    <source>
        <dbReference type="ARBA" id="ARBA00022840"/>
    </source>
</evidence>
<dbReference type="InterPro" id="IPR013126">
    <property type="entry name" value="Hsp_70_fam"/>
</dbReference>
<reference evidence="8 9" key="1">
    <citation type="submission" date="2021-01" db="EMBL/GenBank/DDBJ databases">
        <title>Whole genome shotgun sequence of Actinoplanes humidus NBRC 14915.</title>
        <authorList>
            <person name="Komaki H."/>
            <person name="Tamura T."/>
        </authorList>
    </citation>
    <scope>NUCLEOTIDE SEQUENCE [LARGE SCALE GENOMIC DNA]</scope>
    <source>
        <strain evidence="8 9">NBRC 14915</strain>
    </source>
</reference>
<sequence>MLRQADGRVRPLLFDGQPLLPSAVYLDTTGRLHVGRDAVRLGYAEPDRLEPNPKRHVDAASVLLGGAEVPVADMLAALLGAVAREAVATVGYLPPAVVTYPAAWGAQRQEVLIAAIARAGWPPTTGVLRTTPAQAGANATLIDIAWTPPVAAGALPGRLVATQLVAEPVAAARYFADVLRQPVPVGSAIGVFDFGGGTLDIAVVRNVRAGADGRGRFEVAASGGLDDLGGLDLDAALVEHLGTTLRAEEPAAWAALSEPVTLAQWRARRRFWDDVRGAKEMLSRASQAPVPVPGVENALQVTREELELVAGRLVRRGVAEAGEVIRAAGLAPADLAGLFLVGGSSRVPLVARLLHSELGIAPTVLEQPELPVAEGSILAADLTEEKPAEGKPAEGKPADGEPAEGKLADGKPADGEPADGKPAEGKPADGEPAEGELAEGKPAEGKPADETVAGGGPAEREPAVETLADGKPAEDTVAGAGAAEEGRGLGEGAPTATVDAVAAVVAPVPDTQPSVEPVALTRAEPALSNGSLSNGSQGNGSQGNVSQGNWVQGSGSQGSGSQGNGVQGNGVLGAPGEGAAPQYADPVDPWATGEAAHLAAGGAAYPTSGAPAETWLASADGEKGRLPAYRRKWVWVVAALTVVVLGVGGGLVVWAWPDYPALDYQPLSEPVRVKPVAPVTSGFSATALRDGTAYFAADDGEGQLGVVAADAGTGKVAWSNVEAGSATGWESFFGVPDAIVAVTAVESASSDRRVVLLDPKSGHKMWERRINSDDELLFAGDTAVLVDRTENRLVGLQIRKQGSAGWELKSPTTEYGQSTTKVVTVTAVEDLTGVAQTAGSDSRIVQIGADRSVRVIDADKGTIVAGPQPNVAQPDEDVVAYNGRLIVSESSDAHRMLAYDLDKLGEPRVLYTPPGTNDRVQTLSPCGADRICGVQKTSYDSETAQVVGIDAAKGGEVWHRSAPHVATLLPVGDAVVATQETSPGQVMLLDAAGKVTWTKPEIVVGRIDAANMLVFSKALSTSPDDPSMSGEHLGDKPVPLGSLKGVRSQTCSWDSEHLACVADEDFVLQTFTK</sequence>
<dbReference type="PROSITE" id="PS01036">
    <property type="entry name" value="HSP70_3"/>
    <property type="match status" value="1"/>
</dbReference>
<dbReference type="SUPFAM" id="SSF53067">
    <property type="entry name" value="Actin-like ATPase domain"/>
    <property type="match status" value="2"/>
</dbReference>
<keyword evidence="9" id="KW-1185">Reference proteome</keyword>
<comment type="similarity">
    <text evidence="1">Belongs to the heat shock protein 70 family.</text>
</comment>
<keyword evidence="4" id="KW-0346">Stress response</keyword>
<feature type="compositionally biased region" description="Low complexity" evidence="6">
    <location>
        <begin position="542"/>
        <end position="554"/>
    </location>
</feature>
<keyword evidence="5" id="KW-0143">Chaperone</keyword>
<keyword evidence="7" id="KW-0472">Membrane</keyword>
<dbReference type="InterPro" id="IPR018181">
    <property type="entry name" value="Heat_shock_70_CS"/>
</dbReference>
<dbReference type="Gene3D" id="3.90.640.10">
    <property type="entry name" value="Actin, Chain A, domain 4"/>
    <property type="match status" value="1"/>
</dbReference>
<feature type="transmembrane region" description="Helical" evidence="7">
    <location>
        <begin position="633"/>
        <end position="656"/>
    </location>
</feature>
<dbReference type="InterPro" id="IPR011047">
    <property type="entry name" value="Quinoprotein_ADH-like_sf"/>
</dbReference>
<dbReference type="InterPro" id="IPR043129">
    <property type="entry name" value="ATPase_NBD"/>
</dbReference>
<dbReference type="SUPFAM" id="SSF50998">
    <property type="entry name" value="Quinoprotein alcohol dehydrogenase-like"/>
    <property type="match status" value="1"/>
</dbReference>
<dbReference type="PANTHER" id="PTHR19375">
    <property type="entry name" value="HEAT SHOCK PROTEIN 70KDA"/>
    <property type="match status" value="1"/>
</dbReference>
<keyword evidence="3" id="KW-0067">ATP-binding</keyword>
<evidence type="ECO:0000256" key="2">
    <source>
        <dbReference type="ARBA" id="ARBA00022741"/>
    </source>
</evidence>
<dbReference type="Gene3D" id="2.40.128.630">
    <property type="match status" value="1"/>
</dbReference>
<dbReference type="EMBL" id="BOMN01000141">
    <property type="protein sequence ID" value="GIE26300.1"/>
    <property type="molecule type" value="Genomic_DNA"/>
</dbReference>
<dbReference type="RefSeq" id="WP_239159697.1">
    <property type="nucleotide sequence ID" value="NZ_BAAATV010000032.1"/>
</dbReference>
<feature type="compositionally biased region" description="Basic and acidic residues" evidence="6">
    <location>
        <begin position="385"/>
        <end position="429"/>
    </location>
</feature>
<feature type="compositionally biased region" description="Basic and acidic residues" evidence="6">
    <location>
        <begin position="438"/>
        <end position="449"/>
    </location>
</feature>
<feature type="compositionally biased region" description="Gly residues" evidence="6">
    <location>
        <begin position="555"/>
        <end position="576"/>
    </location>
</feature>
<dbReference type="Gene3D" id="2.130.10.10">
    <property type="entry name" value="YVTN repeat-like/Quinoprotein amine dehydrogenase"/>
    <property type="match status" value="1"/>
</dbReference>
<accession>A0ABQ4A631</accession>
<evidence type="ECO:0000256" key="5">
    <source>
        <dbReference type="ARBA" id="ARBA00023186"/>
    </source>
</evidence>
<dbReference type="Gene3D" id="3.30.420.40">
    <property type="match status" value="2"/>
</dbReference>
<evidence type="ECO:0000313" key="8">
    <source>
        <dbReference type="EMBL" id="GIE26300.1"/>
    </source>
</evidence>
<name>A0ABQ4A631_9ACTN</name>